<reference evidence="8" key="1">
    <citation type="journal article" date="2021" name="J. Hered.">
        <title>Genome Assembly of Salicaceae Populus deltoides (Eastern Cottonwood) I-69 Based on Nanopore Sequencing and Hi-C Technologies.</title>
        <authorList>
            <person name="Bai S."/>
            <person name="Wu H."/>
            <person name="Zhang J."/>
            <person name="Pan Z."/>
            <person name="Zhao W."/>
            <person name="Li Z."/>
            <person name="Tong C."/>
        </authorList>
    </citation>
    <scope>NUCLEOTIDE SEQUENCE</scope>
    <source>
        <tissue evidence="8">Leaf</tissue>
    </source>
</reference>
<dbReference type="SUPFAM" id="SSF50978">
    <property type="entry name" value="WD40 repeat-like"/>
    <property type="match status" value="1"/>
</dbReference>
<keyword evidence="9" id="KW-1185">Reference proteome</keyword>
<dbReference type="PROSITE" id="PS00678">
    <property type="entry name" value="WD_REPEATS_1"/>
    <property type="match status" value="1"/>
</dbReference>
<dbReference type="AlphaFoldDB" id="A0A8T2Y3C1"/>
<feature type="domain" description="Putative E3 ubiquitin-protein ligase LIN ARM-like" evidence="6">
    <location>
        <begin position="521"/>
        <end position="874"/>
    </location>
</feature>
<protein>
    <recommendedName>
        <fullName evidence="10">E3 ubiquitin-protein ligase LIN-1</fullName>
    </recommendedName>
</protein>
<dbReference type="PROSITE" id="PS50294">
    <property type="entry name" value="WD_REPEATS_REGION"/>
    <property type="match status" value="1"/>
</dbReference>
<accession>A0A8T2Y3C1</accession>
<dbReference type="InterPro" id="IPR036322">
    <property type="entry name" value="WD40_repeat_dom_sf"/>
</dbReference>
<comment type="caution">
    <text evidence="8">The sequence shown here is derived from an EMBL/GenBank/DDBJ whole genome shotgun (WGS) entry which is preliminary data.</text>
</comment>
<name>A0A8T2Y3C1_POPDE</name>
<dbReference type="Proteomes" id="UP000807159">
    <property type="component" value="Chromosome 8"/>
</dbReference>
<gene>
    <name evidence="8" type="ORF">H0E87_015019</name>
</gene>
<dbReference type="PANTHER" id="PTHR35549">
    <property type="entry name" value="OS04G0584500 PROTEIN"/>
    <property type="match status" value="1"/>
</dbReference>
<dbReference type="InterPro" id="IPR011989">
    <property type="entry name" value="ARM-like"/>
</dbReference>
<dbReference type="Gene3D" id="2.130.10.10">
    <property type="entry name" value="YVTN repeat-like/Quinoprotein amine dehydrogenase"/>
    <property type="match status" value="1"/>
</dbReference>
<feature type="repeat" description="WD" evidence="3">
    <location>
        <begin position="938"/>
        <end position="971"/>
    </location>
</feature>
<sequence>MSKSSVSCFAKSHDHERPDLESIRGIVDSINEYMIGFLENVESWNSLKSQCTSMLNTIQNQKFFEFSEHSVLSNLYWGIERIEAAIQAKFPEEKTDHLRNSERLVRTEFAPEFCRVLFPLSNKSEIEDESSWDFGEDNTDEAIRQIARRYKHWLMYCQIMLHGETSGHCRSRNTSSPDKESQDLSHVMKSSSDLSNSVKQGHCLHNYHKKLMQYEKVHPLDLQGNRIEGTANEPMSNDIQEFQYYSNALKHLDQVPKVNIQNANLEKCKSIRRLEEILMEGELDSPTSAPCSTVHSMSTTKILPHASQHRMREEASEVNIDDLFSERFLSSVSDLDLRVLELGGKRSDIQRDSSAEFIGDIEKVISKLCFSEGLAKFDEDYAGEVMTIYKMLNNKRGVKYTMLKDVMLDQLLTAISTSKEERVIRASVSILTTIISINKSAIEDIKNKGLRLCDLATALKRNVHEAAILIHMINPSPAEMKTLELLPALVEVVCSSNSYMERPATPLLTPPAASLMIIEVLVTAFDCATNNTHLAAINSPRVLRELLNVAGNNNLEGYVSLANVIVKCMQFDGQCRESVAQCIPVAPFICLLQSNEKCAKFAALRFFHELLRMPRSPATNLLQQIRKQGGTKIMKALVYCVRELPTDYQLLAANLLLQLDTLEESSEKGSFKEEAIQVILKSVDSEASSPTQQLSAFIFANLGGTYAWTGEPCTVAWLVKKAGLTSLCHRNMIRNYDWLDQNLQDGVVDSWSSKIGKHVIDVGKPVFHALEKGLRSKAKRVSRDSLTAIAWIGFEIARCPTSLRYSACEILLGGIEQFLHPGLELEERLLACLCIYNYASGRGMQKLIHFSEGVRESLRRFSGVTWMADELHRVADYYVPNQSRISCVHTQIVEASDRSSGAITSLIYYKGLLYSGHSDGSIKVWDIKQQSATIIWDLKEHKKAVTCFSLFEAGESLLSGSSDKTIRVWKMVQRKPECTEVIAMEEPIRQLEKYDQMIFVITQGHRMKVYDSSRTARDICKAKKVKSMRVVQGKIYIGCKDSSIQELTIATKREQEIKAPTKSWIMQKKPINAIVVYRDWLYSASSVIEGSKVKEWRTHHKPRISIAADKGRNVLLMGVVEDFIYLNSSSSTSTLQIWLRGMQQKVGRISAGSKITSLLTANDMVLCGTEKGLIKVGLDTTLVLDIAPAMYSF</sequence>
<organism evidence="8 9">
    <name type="scientific">Populus deltoides</name>
    <name type="common">Eastern poplar</name>
    <name type="synonym">Eastern cottonwood</name>
    <dbReference type="NCBI Taxonomy" id="3696"/>
    <lineage>
        <taxon>Eukaryota</taxon>
        <taxon>Viridiplantae</taxon>
        <taxon>Streptophyta</taxon>
        <taxon>Embryophyta</taxon>
        <taxon>Tracheophyta</taxon>
        <taxon>Spermatophyta</taxon>
        <taxon>Magnoliopsida</taxon>
        <taxon>eudicotyledons</taxon>
        <taxon>Gunneridae</taxon>
        <taxon>Pentapetalae</taxon>
        <taxon>rosids</taxon>
        <taxon>fabids</taxon>
        <taxon>Malpighiales</taxon>
        <taxon>Salicaceae</taxon>
        <taxon>Saliceae</taxon>
        <taxon>Populus</taxon>
    </lineage>
</organism>
<keyword evidence="1 3" id="KW-0853">WD repeat</keyword>
<evidence type="ECO:0000256" key="3">
    <source>
        <dbReference type="PROSITE-ProRule" id="PRU00221"/>
    </source>
</evidence>
<evidence type="ECO:0000259" key="5">
    <source>
        <dbReference type="Pfam" id="PF23568"/>
    </source>
</evidence>
<evidence type="ECO:0000313" key="8">
    <source>
        <dbReference type="EMBL" id="KAH8499629.1"/>
    </source>
</evidence>
<dbReference type="InterPro" id="IPR056514">
    <property type="entry name" value="ARM_LIN_2nd"/>
</dbReference>
<dbReference type="Gene3D" id="1.25.10.10">
    <property type="entry name" value="Leucine-rich Repeat Variant"/>
    <property type="match status" value="1"/>
</dbReference>
<dbReference type="Pfam" id="PF00400">
    <property type="entry name" value="WD40"/>
    <property type="match status" value="2"/>
</dbReference>
<dbReference type="PROSITE" id="PS50082">
    <property type="entry name" value="WD_REPEATS_2"/>
    <property type="match status" value="2"/>
</dbReference>
<evidence type="ECO:0000256" key="2">
    <source>
        <dbReference type="ARBA" id="ARBA00022737"/>
    </source>
</evidence>
<dbReference type="InterPro" id="IPR055566">
    <property type="entry name" value="ARM_LIN"/>
</dbReference>
<feature type="compositionally biased region" description="Polar residues" evidence="4">
    <location>
        <begin position="188"/>
        <end position="197"/>
    </location>
</feature>
<evidence type="ECO:0000256" key="1">
    <source>
        <dbReference type="ARBA" id="ARBA00022574"/>
    </source>
</evidence>
<feature type="domain" description="Putative E3 ubiquitin-protein ligase LIN ARM repeats" evidence="7">
    <location>
        <begin position="356"/>
        <end position="519"/>
    </location>
</feature>
<feature type="repeat" description="WD" evidence="3">
    <location>
        <begin position="912"/>
        <end position="935"/>
    </location>
</feature>
<dbReference type="InterPro" id="IPR019775">
    <property type="entry name" value="WD40_repeat_CS"/>
</dbReference>
<proteinExistence type="predicted"/>
<dbReference type="SMART" id="SM00320">
    <property type="entry name" value="WD40"/>
    <property type="match status" value="2"/>
</dbReference>
<evidence type="ECO:0000256" key="4">
    <source>
        <dbReference type="SAM" id="MobiDB-lite"/>
    </source>
</evidence>
<evidence type="ECO:0000313" key="9">
    <source>
        <dbReference type="Proteomes" id="UP000807159"/>
    </source>
</evidence>
<dbReference type="EMBL" id="JACEGQ020000008">
    <property type="protein sequence ID" value="KAH8499629.1"/>
    <property type="molecule type" value="Genomic_DNA"/>
</dbReference>
<evidence type="ECO:0008006" key="10">
    <source>
        <dbReference type="Google" id="ProtNLM"/>
    </source>
</evidence>
<feature type="region of interest" description="Disordered" evidence="4">
    <location>
        <begin position="166"/>
        <end position="197"/>
    </location>
</feature>
<evidence type="ECO:0000259" key="6">
    <source>
        <dbReference type="Pfam" id="PF23628"/>
    </source>
</evidence>
<dbReference type="InterPro" id="IPR056512">
    <property type="entry name" value="LIN_N"/>
</dbReference>
<evidence type="ECO:0000259" key="7">
    <source>
        <dbReference type="Pfam" id="PF23654"/>
    </source>
</evidence>
<keyword evidence="2" id="KW-0677">Repeat</keyword>
<dbReference type="Pfam" id="PF23628">
    <property type="entry name" value="ARM_LIN_C"/>
    <property type="match status" value="1"/>
</dbReference>
<dbReference type="InterPro" id="IPR016024">
    <property type="entry name" value="ARM-type_fold"/>
</dbReference>
<dbReference type="InterPro" id="IPR015943">
    <property type="entry name" value="WD40/YVTN_repeat-like_dom_sf"/>
</dbReference>
<feature type="domain" description="Putative E3 ubiquitin-protein ligase LIN N-terminal" evidence="5">
    <location>
        <begin position="23"/>
        <end position="105"/>
    </location>
</feature>
<dbReference type="Pfam" id="PF23654">
    <property type="entry name" value="ARM_LIN_2nd"/>
    <property type="match status" value="1"/>
</dbReference>
<dbReference type="PANTHER" id="PTHR35549:SF2">
    <property type="entry name" value="TRANSDUCIN_WD40 REPEAT-LIKE SUPERFAMILY PROTEIN"/>
    <property type="match status" value="1"/>
</dbReference>
<dbReference type="SUPFAM" id="SSF48371">
    <property type="entry name" value="ARM repeat"/>
    <property type="match status" value="1"/>
</dbReference>
<dbReference type="Pfam" id="PF23568">
    <property type="entry name" value="ARM_LIN"/>
    <property type="match status" value="1"/>
</dbReference>
<dbReference type="InterPro" id="IPR001680">
    <property type="entry name" value="WD40_rpt"/>
</dbReference>